<dbReference type="EMBL" id="JBGCUO010000001">
    <property type="protein sequence ID" value="MEY1661558.1"/>
    <property type="molecule type" value="Genomic_DNA"/>
</dbReference>
<keyword evidence="2" id="KW-1185">Reference proteome</keyword>
<dbReference type="Proteomes" id="UP001562065">
    <property type="component" value="Unassembled WGS sequence"/>
</dbReference>
<reference evidence="1 2" key="1">
    <citation type="submission" date="2024-07" db="EMBL/GenBank/DDBJ databases">
        <authorList>
            <person name="Ren Q."/>
        </authorList>
    </citation>
    <scope>NUCLEOTIDE SEQUENCE [LARGE SCALE GENOMIC DNA]</scope>
    <source>
        <strain evidence="1 2">REN37</strain>
    </source>
</reference>
<name>A0ABV4AI97_9GAMM</name>
<dbReference type="RefSeq" id="WP_369454810.1">
    <property type="nucleotide sequence ID" value="NZ_JBGCUO010000001.1"/>
</dbReference>
<sequence>MNIPTGWQLVPAEPTPLMAATFRADNEHGAMTWVTHTGVQCVDFDSRYRAMIAAAPVPPCAPPVVSSAGIEQACQRYAQMLLDKHPTIVAAQADTSRSGLPPLWHILQMLKQIPTLSPAKAHRWLGFVQCALVSHGLTNIDAEREATRGMFDEGAAKQEARHD</sequence>
<comment type="caution">
    <text evidence="1">The sequence shown here is derived from an EMBL/GenBank/DDBJ whole genome shotgun (WGS) entry which is preliminary data.</text>
</comment>
<proteinExistence type="predicted"/>
<accession>A0ABV4AI97</accession>
<organism evidence="1 2">
    <name type="scientific">Isoalcanivorax beigongshangi</name>
    <dbReference type="NCBI Taxonomy" id="3238810"/>
    <lineage>
        <taxon>Bacteria</taxon>
        <taxon>Pseudomonadati</taxon>
        <taxon>Pseudomonadota</taxon>
        <taxon>Gammaproteobacteria</taxon>
        <taxon>Oceanospirillales</taxon>
        <taxon>Alcanivoracaceae</taxon>
        <taxon>Isoalcanivorax</taxon>
    </lineage>
</organism>
<evidence type="ECO:0000313" key="1">
    <source>
        <dbReference type="EMBL" id="MEY1661558.1"/>
    </source>
</evidence>
<gene>
    <name evidence="1" type="ORF">AB5I84_05265</name>
</gene>
<evidence type="ECO:0000313" key="2">
    <source>
        <dbReference type="Proteomes" id="UP001562065"/>
    </source>
</evidence>
<protein>
    <submittedName>
        <fullName evidence="1">Uncharacterized protein</fullName>
    </submittedName>
</protein>